<organism evidence="1 2">
    <name type="scientific">Dehalogenimonas etheniformans</name>
    <dbReference type="NCBI Taxonomy" id="1536648"/>
    <lineage>
        <taxon>Bacteria</taxon>
        <taxon>Bacillati</taxon>
        <taxon>Chloroflexota</taxon>
        <taxon>Dehalococcoidia</taxon>
        <taxon>Dehalococcoidales</taxon>
        <taxon>Dehalococcoidaceae</taxon>
        <taxon>Dehalogenimonas</taxon>
    </lineage>
</organism>
<gene>
    <name evidence="1" type="ORF">JP09_001335</name>
</gene>
<accession>A0A2P5P8D1</accession>
<proteinExistence type="predicted"/>
<comment type="caution">
    <text evidence="1">The sequence shown here is derived from an EMBL/GenBank/DDBJ whole genome shotgun (WGS) entry which is preliminary data.</text>
</comment>
<protein>
    <submittedName>
        <fullName evidence="1">Uncharacterized protein</fullName>
    </submittedName>
</protein>
<dbReference type="Proteomes" id="UP000235653">
    <property type="component" value="Unassembled WGS sequence"/>
</dbReference>
<keyword evidence="2" id="KW-1185">Reference proteome</keyword>
<reference evidence="1 2" key="1">
    <citation type="journal article" date="2017" name="ISME J.">
        <title>Grape pomace compost harbors organohalide-respiring Dehalogenimonas species with novel reductive dehalogenase genes.</title>
        <authorList>
            <person name="Yang Y."/>
            <person name="Higgins S.A."/>
            <person name="Yan J."/>
            <person name="Simsir B."/>
            <person name="Chourey K."/>
            <person name="Iyer R."/>
            <person name="Hettich R.L."/>
            <person name="Baldwin B."/>
            <person name="Ogles D.M."/>
            <person name="Loffler F.E."/>
        </authorList>
    </citation>
    <scope>NUCLEOTIDE SEQUENCE [LARGE SCALE GENOMIC DNA]</scope>
    <source>
        <strain evidence="1 2">GP</strain>
    </source>
</reference>
<sequence length="678" mass="77113">MGLAGLSEVAEMANVTKQVVINWRTRFEDFPSPVVELAAGPVWLREDINDWLKNRKENLAKPTNDQIDRLKGSGDILGVIYLLSLATDSAGFKDWLVKQLGIEVNPHVFNGYMFALSTLIRLLHMALDLDFSLDLTEDFTFSRARFYGAPIAEVPNSCEKAILLRNVNQAARKLLNTKSWAQIEQQAKEFDKMVTVPFQRISTVTTLRLPKVTPDYETAVNFIGQWHMHLFLHDTRRGYPHGYLQPMLNERLEKERLDEAFDGYKLTVQYLWFRLLGNEFHRSIAANIHKATNWREFDQYYRPIQHELIDPKEKVTHLFGGFNTLIGANNGAKQKISELLQPQAKEQPLPLGKDLQRRFLWYDIELIDASSTVFNGVMAFISILNGLVVLRTRSNNPEHILVMRVKHPAGGTINGRPKFDYSYGILIEGYGNLGISDYSGWLLFFDCCGDYSGFAGSQHAMAEQEIQLHLKQKSIEMHEVTVEKDKFIKSMQGKLLSTTKDVMHEAVQTKSDLLLEGNRLGAARGVLLELLGMRHYYKNHSGTLRIEWSFERIGQEIDLLIGSADQLTFVECKKPGISNPISQVNKLKDKVKTLLSSEEFIKEWQVTSGVRSALAFAVWDRPALNVFNTLKKTGVDVLILSSEAEKAGIGQKAREHLKLALDADKSKPKLIRDEFFKL</sequence>
<evidence type="ECO:0000313" key="1">
    <source>
        <dbReference type="EMBL" id="PPD58557.1"/>
    </source>
</evidence>
<name>A0A2P5P8D1_9CHLR</name>
<dbReference type="OrthoDB" id="9777757at2"/>
<dbReference type="RefSeq" id="WP_102330041.1">
    <property type="nucleotide sequence ID" value="NZ_CP058566.2"/>
</dbReference>
<dbReference type="AlphaFoldDB" id="A0A2P5P8D1"/>
<dbReference type="EMBL" id="JQAN02000006">
    <property type="protein sequence ID" value="PPD58557.1"/>
    <property type="molecule type" value="Genomic_DNA"/>
</dbReference>
<evidence type="ECO:0000313" key="2">
    <source>
        <dbReference type="Proteomes" id="UP000235653"/>
    </source>
</evidence>